<dbReference type="SUPFAM" id="SSF69349">
    <property type="entry name" value="Phage fibre proteins"/>
    <property type="match status" value="1"/>
</dbReference>
<dbReference type="Pfam" id="PF04717">
    <property type="entry name" value="Phage_base_V"/>
    <property type="match status" value="1"/>
</dbReference>
<comment type="similarity">
    <text evidence="1">Belongs to the VgrG protein family.</text>
</comment>
<dbReference type="Gene3D" id="2.30.110.50">
    <property type="match status" value="1"/>
</dbReference>
<dbReference type="InterPro" id="IPR017847">
    <property type="entry name" value="T6SS_RhsGE_Vgr_subset"/>
</dbReference>
<gene>
    <name evidence="4" type="ORF">NOV72_02362</name>
</gene>
<dbReference type="NCBIfam" id="TIGR03361">
    <property type="entry name" value="VI_Rhs_Vgr"/>
    <property type="match status" value="1"/>
</dbReference>
<dbReference type="AlphaFoldDB" id="A0A2U3I4Q7"/>
<dbReference type="Gene3D" id="3.55.50.10">
    <property type="entry name" value="Baseplate protein-like domains"/>
    <property type="match status" value="1"/>
</dbReference>
<reference evidence="5" key="1">
    <citation type="submission" date="2018-01" db="EMBL/GenBank/DDBJ databases">
        <authorList>
            <person name="Peeters C."/>
        </authorList>
    </citation>
    <scope>NUCLEOTIDE SEQUENCE [LARGE SCALE GENOMIC DNA]</scope>
</reference>
<organism evidence="4 5">
    <name type="scientific">Caballeronia novacaledonica</name>
    <dbReference type="NCBI Taxonomy" id="1544861"/>
    <lineage>
        <taxon>Bacteria</taxon>
        <taxon>Pseudomonadati</taxon>
        <taxon>Pseudomonadota</taxon>
        <taxon>Betaproteobacteria</taxon>
        <taxon>Burkholderiales</taxon>
        <taxon>Burkholderiaceae</taxon>
        <taxon>Caballeronia</taxon>
    </lineage>
</organism>
<evidence type="ECO:0000313" key="5">
    <source>
        <dbReference type="Proteomes" id="UP000238169"/>
    </source>
</evidence>
<feature type="domain" description="Putative type VI secretion system Rhs element associated Vgr" evidence="3">
    <location>
        <begin position="522"/>
        <end position="578"/>
    </location>
</feature>
<dbReference type="Pfam" id="PF05954">
    <property type="entry name" value="Phage_GPD"/>
    <property type="match status" value="1"/>
</dbReference>
<dbReference type="SUPFAM" id="SSF69279">
    <property type="entry name" value="Phage tail proteins"/>
    <property type="match status" value="2"/>
</dbReference>
<dbReference type="InterPro" id="IPR028244">
    <property type="entry name" value="T6SS_Rhs_Vgr_dom"/>
</dbReference>
<dbReference type="Proteomes" id="UP000238169">
    <property type="component" value="Unassembled WGS sequence"/>
</dbReference>
<sequence length="591" mass="65915">MHIPQQARVVEISGAALPQWAGQSVLAVTSLDGREKLGKLYSYTVALKTHHAPALPVYKARSLVDASKLTGTEISLSIAFEGKGEFLPGLPGNLGLGNVGAGTRVVTGLITQFALTGEDDKHTYYQATVKPWLWLATRNCENRIFPNKSVVEITQAVLDSKLYPFQYELRLAAPGLRGIYPKRDYVRQMWESDFQFLTRLWREWGLYFYMDGSTLVLCDSPGGHRPHDNMYDSIRYQPPIGARIDEEHIHRLKVSHAITAGAVTLTDYDPTLSRAKLTDKVERESFAPFDNSEHYSWGEFSQPRAGATGLAGKPNDFVGEAHYLAGVRADALRARQLRLKGRGNLRGLAVGHTFFLTDHPDKAANAEYLVIGADLHIRNNGETSGEDTYRCRCDFVLQLANAFFKNQPRNKPQCGAETAVVVGPDEQSMWVDGYARVKVQFVWDRVGQKDERSSCWVRVSSPWQGSNFGFIALPRIGQEVTVNYHEGDPDKPYIADRQVNDFNQPPWQLPKNQALTGLRSRSLEGSQSNQMVMDDTPGKLQVQVASDHANSRLVLGYNTRIEGTRGGGKSVGKGLSLRRKRREYCGRIEGC</sequence>
<dbReference type="NCBIfam" id="TIGR01646">
    <property type="entry name" value="vgr_GE"/>
    <property type="match status" value="1"/>
</dbReference>
<dbReference type="Gene3D" id="2.40.50.230">
    <property type="entry name" value="Gp5 N-terminal domain"/>
    <property type="match status" value="1"/>
</dbReference>
<dbReference type="EMBL" id="OGTP01000006">
    <property type="protein sequence ID" value="SPB15133.1"/>
    <property type="molecule type" value="Genomic_DNA"/>
</dbReference>
<keyword evidence="5" id="KW-1185">Reference proteome</keyword>
<name>A0A2U3I4Q7_9BURK</name>
<proteinExistence type="inferred from homology"/>
<dbReference type="InterPro" id="IPR006533">
    <property type="entry name" value="T6SS_Vgr_RhsGE"/>
</dbReference>
<dbReference type="InterPro" id="IPR006531">
    <property type="entry name" value="Gp5/Vgr_OB"/>
</dbReference>
<dbReference type="InterPro" id="IPR037026">
    <property type="entry name" value="Vgr_OB-fold_dom_sf"/>
</dbReference>
<feature type="domain" description="Gp5/Type VI secretion system Vgr protein OB-fold" evidence="2">
    <location>
        <begin position="433"/>
        <end position="494"/>
    </location>
</feature>
<accession>A0A2U3I4Q7</accession>
<dbReference type="Pfam" id="PF13296">
    <property type="entry name" value="T6SS_Vgr"/>
    <property type="match status" value="1"/>
</dbReference>
<evidence type="ECO:0000259" key="3">
    <source>
        <dbReference type="Pfam" id="PF13296"/>
    </source>
</evidence>
<evidence type="ECO:0000313" key="4">
    <source>
        <dbReference type="EMBL" id="SPB15133.1"/>
    </source>
</evidence>
<dbReference type="SUPFAM" id="SSF69255">
    <property type="entry name" value="gp5 N-terminal domain-like"/>
    <property type="match status" value="1"/>
</dbReference>
<evidence type="ECO:0000256" key="1">
    <source>
        <dbReference type="ARBA" id="ARBA00005558"/>
    </source>
</evidence>
<evidence type="ECO:0000259" key="2">
    <source>
        <dbReference type="Pfam" id="PF04717"/>
    </source>
</evidence>
<dbReference type="Gene3D" id="4.10.220.110">
    <property type="match status" value="1"/>
</dbReference>
<protein>
    <submittedName>
        <fullName evidence="4">ImpA family type VI secretion-associated protein</fullName>
    </submittedName>
</protein>